<dbReference type="InterPro" id="IPR051026">
    <property type="entry name" value="PI/PC_transfer"/>
</dbReference>
<dbReference type="CDD" id="cd00170">
    <property type="entry name" value="SEC14"/>
    <property type="match status" value="1"/>
</dbReference>
<feature type="compositionally biased region" description="Polar residues" evidence="1">
    <location>
        <begin position="426"/>
        <end position="442"/>
    </location>
</feature>
<name>A0A8H4IWF5_9PEZI</name>
<proteinExistence type="predicted"/>
<dbReference type="Proteomes" id="UP000572817">
    <property type="component" value="Unassembled WGS sequence"/>
</dbReference>
<dbReference type="OrthoDB" id="30289at2759"/>
<evidence type="ECO:0000256" key="1">
    <source>
        <dbReference type="SAM" id="MobiDB-lite"/>
    </source>
</evidence>
<dbReference type="InterPro" id="IPR011074">
    <property type="entry name" value="CRAL/TRIO_N_dom"/>
</dbReference>
<evidence type="ECO:0000313" key="4">
    <source>
        <dbReference type="Proteomes" id="UP000572817"/>
    </source>
</evidence>
<feature type="region of interest" description="Disordered" evidence="1">
    <location>
        <begin position="457"/>
        <end position="495"/>
    </location>
</feature>
<dbReference type="PROSITE" id="PS50191">
    <property type="entry name" value="CRAL_TRIO"/>
    <property type="match status" value="1"/>
</dbReference>
<dbReference type="InterPro" id="IPR036273">
    <property type="entry name" value="CRAL/TRIO_N_dom_sf"/>
</dbReference>
<sequence length="578" mass="64022">MAKDDTELQRIDSYQYPAAHLGHLTENQQNALEKFKDLCRDAGYYRPAGIDGKKIASHDDETMLRYLRARKFSPPDALKQFKDTEDWRKENSLDELYDTIDVKEYEETRRLYPQWTGRRDKRGIPVYLFEVAHLNSKNMAAYDSSHKEQAAKSSDNKVPTKMLRLFALYENLTRFVMPLCSAVPERGHPETPISQSNNIVDISKVGLKQFWNLKGHMQDASQLATAHYPETLDRIFIIGAPSFFPTVWSWIKRWFDPITVSKIFILTDKNMKETLEQYIDIENIPKKYGGKLDFEFGDMPILEPAIAERLKFEQPNVQKGANTIPMGPVKWEETLDGTVQAVAVGSEGGKPRRQVVANLQATTSLKVMHGSSIAGTTPVVEKADPLATTTGTWTQPADDPNAVIIETPPNDSSSESDKVAEAAKSAEQQTNGNGEKTRTGTSETRFAAQADTHARNQLAEGTPHDAINDHGNGDKTVTMEPNTIGQAPKDVSLPTANGDEGQKGYVEQAKETVGAAAQKAGEVVTSAAATAGLINGTKNEEGDTKEKKEDERVEKMEGSQVEEYLRKQNTSTAAAAKA</sequence>
<dbReference type="SUPFAM" id="SSF46938">
    <property type="entry name" value="CRAL/TRIO N-terminal domain"/>
    <property type="match status" value="1"/>
</dbReference>
<dbReference type="EMBL" id="WWBZ02000022">
    <property type="protein sequence ID" value="KAF4308730.1"/>
    <property type="molecule type" value="Genomic_DNA"/>
</dbReference>
<reference evidence="3" key="1">
    <citation type="submission" date="2020-04" db="EMBL/GenBank/DDBJ databases">
        <title>Genome Assembly and Annotation of Botryosphaeria dothidea sdau 11-99, a Latent Pathogen of Apple Fruit Ring Rot in China.</title>
        <authorList>
            <person name="Yu C."/>
            <person name="Diao Y."/>
            <person name="Lu Q."/>
            <person name="Zhao J."/>
            <person name="Cui S."/>
            <person name="Peng C."/>
            <person name="He B."/>
            <person name="Liu H."/>
        </authorList>
    </citation>
    <scope>NUCLEOTIDE SEQUENCE [LARGE SCALE GENOMIC DNA]</scope>
    <source>
        <strain evidence="3">Sdau11-99</strain>
    </source>
</reference>
<keyword evidence="4" id="KW-1185">Reference proteome</keyword>
<comment type="caution">
    <text evidence="3">The sequence shown here is derived from an EMBL/GenBank/DDBJ whole genome shotgun (WGS) entry which is preliminary data.</text>
</comment>
<dbReference type="Gene3D" id="3.40.525.10">
    <property type="entry name" value="CRAL-TRIO lipid binding domain"/>
    <property type="match status" value="1"/>
</dbReference>
<organism evidence="3 4">
    <name type="scientific">Botryosphaeria dothidea</name>
    <dbReference type="NCBI Taxonomy" id="55169"/>
    <lineage>
        <taxon>Eukaryota</taxon>
        <taxon>Fungi</taxon>
        <taxon>Dikarya</taxon>
        <taxon>Ascomycota</taxon>
        <taxon>Pezizomycotina</taxon>
        <taxon>Dothideomycetes</taxon>
        <taxon>Dothideomycetes incertae sedis</taxon>
        <taxon>Botryosphaeriales</taxon>
        <taxon>Botryosphaeriaceae</taxon>
        <taxon>Botryosphaeria</taxon>
    </lineage>
</organism>
<dbReference type="SMART" id="SM00516">
    <property type="entry name" value="SEC14"/>
    <property type="match status" value="1"/>
</dbReference>
<dbReference type="InterPro" id="IPR036865">
    <property type="entry name" value="CRAL-TRIO_dom_sf"/>
</dbReference>
<feature type="region of interest" description="Disordered" evidence="1">
    <location>
        <begin position="534"/>
        <end position="561"/>
    </location>
</feature>
<dbReference type="PANTHER" id="PTHR45657:SF3">
    <property type="entry name" value="TRANSPORTER, PUTATIVE (AFU_ORTHOLOGUE AFUA_5G09260)-RELATED"/>
    <property type="match status" value="1"/>
</dbReference>
<dbReference type="Pfam" id="PF03765">
    <property type="entry name" value="CRAL_TRIO_N"/>
    <property type="match status" value="1"/>
</dbReference>
<feature type="compositionally biased region" description="Basic and acidic residues" evidence="1">
    <location>
        <begin position="538"/>
        <end position="557"/>
    </location>
</feature>
<dbReference type="PANTHER" id="PTHR45657">
    <property type="entry name" value="CRAL-TRIO DOMAIN-CONTAINING PROTEIN YKL091C-RELATED"/>
    <property type="match status" value="1"/>
</dbReference>
<evidence type="ECO:0000259" key="2">
    <source>
        <dbReference type="PROSITE" id="PS50191"/>
    </source>
</evidence>
<accession>A0A8H4IWF5</accession>
<dbReference type="SUPFAM" id="SSF52087">
    <property type="entry name" value="CRAL/TRIO domain"/>
    <property type="match status" value="1"/>
</dbReference>
<evidence type="ECO:0000313" key="3">
    <source>
        <dbReference type="EMBL" id="KAF4308730.1"/>
    </source>
</evidence>
<gene>
    <name evidence="3" type="ORF">GTA08_BOTSDO04060</name>
</gene>
<feature type="compositionally biased region" description="Basic and acidic residues" evidence="1">
    <location>
        <begin position="462"/>
        <end position="473"/>
    </location>
</feature>
<dbReference type="Pfam" id="PF00650">
    <property type="entry name" value="CRAL_TRIO"/>
    <property type="match status" value="1"/>
</dbReference>
<feature type="region of interest" description="Disordered" evidence="1">
    <location>
        <begin position="389"/>
        <end position="442"/>
    </location>
</feature>
<feature type="domain" description="CRAL-TRIO" evidence="2">
    <location>
        <begin position="104"/>
        <end position="296"/>
    </location>
</feature>
<protein>
    <submittedName>
        <fullName evidence="3">Cellular retinaldehyde-binding/triple function</fullName>
    </submittedName>
</protein>
<dbReference type="AlphaFoldDB" id="A0A8H4IWF5"/>
<dbReference type="Gene3D" id="1.10.8.20">
    <property type="entry name" value="N-terminal domain of phosphatidylinositol transfer protein sec14p"/>
    <property type="match status" value="1"/>
</dbReference>
<dbReference type="InterPro" id="IPR001251">
    <property type="entry name" value="CRAL-TRIO_dom"/>
</dbReference>
<dbReference type="SMART" id="SM01100">
    <property type="entry name" value="CRAL_TRIO_N"/>
    <property type="match status" value="1"/>
</dbReference>